<dbReference type="STRING" id="145854.GA0074692_1324"/>
<name>A0A1C6RYC9_9ACTN</name>
<dbReference type="PRINTS" id="PR00830">
    <property type="entry name" value="ENDOLAPTASE"/>
</dbReference>
<evidence type="ECO:0000259" key="1">
    <source>
        <dbReference type="Pfam" id="PF12770"/>
    </source>
</evidence>
<accession>A0A1C6RYC9</accession>
<protein>
    <submittedName>
        <fullName evidence="3">AAA ATPase domain-containing protein</fullName>
    </submittedName>
</protein>
<dbReference type="Gene3D" id="3.40.50.300">
    <property type="entry name" value="P-loop containing nucleotide triphosphate hydrolases"/>
    <property type="match status" value="1"/>
</dbReference>
<dbReference type="OrthoDB" id="3881650at2"/>
<dbReference type="Pfam" id="PF12770">
    <property type="entry name" value="CHAT"/>
    <property type="match status" value="1"/>
</dbReference>
<evidence type="ECO:0000313" key="3">
    <source>
        <dbReference type="EMBL" id="SCL22084.1"/>
    </source>
</evidence>
<dbReference type="EMBL" id="FMHW01000002">
    <property type="protein sequence ID" value="SCL22084.1"/>
    <property type="molecule type" value="Genomic_DNA"/>
</dbReference>
<dbReference type="RefSeq" id="WP_091640402.1">
    <property type="nucleotide sequence ID" value="NZ_FMHW01000002.1"/>
</dbReference>
<gene>
    <name evidence="3" type="ORF">GA0074692_1324</name>
</gene>
<reference evidence="4" key="1">
    <citation type="submission" date="2016-06" db="EMBL/GenBank/DDBJ databases">
        <authorList>
            <person name="Varghese N."/>
            <person name="Submissions Spin"/>
        </authorList>
    </citation>
    <scope>NUCLEOTIDE SEQUENCE [LARGE SCALE GENOMIC DNA]</scope>
    <source>
        <strain evidence="4">DSM 43817</strain>
    </source>
</reference>
<evidence type="ECO:0000313" key="4">
    <source>
        <dbReference type="Proteomes" id="UP000198959"/>
    </source>
</evidence>
<dbReference type="Proteomes" id="UP000198959">
    <property type="component" value="Unassembled WGS sequence"/>
</dbReference>
<dbReference type="InterPro" id="IPR024983">
    <property type="entry name" value="CHAT_dom"/>
</dbReference>
<organism evidence="3 4">
    <name type="scientific">Micromonospora pallida</name>
    <dbReference type="NCBI Taxonomy" id="145854"/>
    <lineage>
        <taxon>Bacteria</taxon>
        <taxon>Bacillati</taxon>
        <taxon>Actinomycetota</taxon>
        <taxon>Actinomycetes</taxon>
        <taxon>Micromonosporales</taxon>
        <taxon>Micromonosporaceae</taxon>
        <taxon>Micromonospora</taxon>
    </lineage>
</organism>
<feature type="domain" description="Orc1-like AAA ATPase" evidence="2">
    <location>
        <begin position="608"/>
        <end position="777"/>
    </location>
</feature>
<sequence>MAVSELVARVRARVAAARRDGDPAAVLDAVDAALDAVRQLADRVSPVGDDLAELCAVEGALWHDRYALGGAAADLDRAVEAGRRGVRSTTDVRRRGDRLTSLMTALATRYESGRSAADLTELVDTAELAADHPGLDDRRRRPAARTAAEALRERSTRTGDLADLRRAVARHEQCGTLTPTTDPEHALYISALTEARYALVERTAPTARSEPTSGQRPALTLRMVDPTADGWTWELSTGGEPVATRRVTFRGGPWSELFEDLSGYLSRYAVPELDPQHLRDMLRPVGQWVTRELLGPELAGQLADRLPATLTVRLDPAWHRLLGSPLELAVVDGRSLAERGTSVVYGVDGAASGPSGSPLRVLAVFPLPNDTAPLGLRAERLAVEDVVRRAVAAGQPVELTCLQYGVTRHTLRRVVAGGDWDVVHVAGHGQHSGLLLEDEAGGSDPVSSDDLVELLSPLAGRTALVVLGCCSSGANRAARLLGQLEGAPARTTGDGDPAAPERAHGLAARLTAALGASVVAMRFAVDDDAARDYAIGLYEGLLLDGLSVDQASLRSVTGVRGGAGNGALAVLAPVTPVLYAPGTPPGVLLPAVSPEHPVPPASAAGSLFVGRTALLARMWALLGPAGDAPALALVGPPGIGKTACAREFAATAGRAFDRVVPLDLTESPTPAEAARALLAGLGRPDGDWAAVRAVLAGGRILVVVDPLDGVLGEDAAVPPEWREALAALVDHGGASRVLFTARRTVDALPAGCVSVPVGVLSGTEATALFAALPNLGRMLRASRAVPPGTAPELLLTVSRVLVTTNGHPGLLRTFDTFGTDLVRLHDAYADFTRLATGTGPPVPGPRWRRVVAGGRWARASLARLTADQRVLLLLLATLPHYAQHLLDEHWPGWWRRHGGSGDPPPTGPLLQQLSDTLLMVTGPTGTDGFHRVDPIVAAQLAETPPDRTAVADVHAAVADLHLLLWWRAATDPPDGGPVSTVAAANAALWAATALAEAGRLDEAAHVLVAQLDLDPPMDLVRTLAVGGRGLYHRATEPRTRATAALAYGLALARYSPDAGHRHLTTLYELYRSDHPDVAARAGVGMLGLQLDLGRTEAFSPLADQVAQLVPDGGDLRAGLALQLRYERLRHLLLCDEPESALAGAEALLAEYDTPTPAADPPPGPAAATPAEATARMVRHLAVDRALTSAILACGMLGRPEDQLRYAEQLWMERARRRDTPESLAEAMLHKANALGQLGRFAEARRFLDRCQREFSRHPGFEHLTIAVTLRVALDVQDGQSTDLESLHRQLLALRYRIGDALVMLASAHLALYGAMVTRLSTQDDAGTDEKEPSSAALAGHLLAAVAALWVAGQRTAARRALDEWDIVLADLREEDPSQRWDFAWIDRTLAEELGWAAPLAERLRQHSGDRLAEAEESFLGLIDTMFEADRARQEERQDRIRAAREELAPVFEVILAAAQGDPDARAELEEACQRWAQDEATRPWAEAFRALANGCDLETLIDLVAVDGVTILAPLLRDLAALNHIHLP</sequence>
<feature type="domain" description="CHAT" evidence="1">
    <location>
        <begin position="284"/>
        <end position="551"/>
    </location>
</feature>
<proteinExistence type="predicted"/>
<dbReference type="SUPFAM" id="SSF52540">
    <property type="entry name" value="P-loop containing nucleoside triphosphate hydrolases"/>
    <property type="match status" value="1"/>
</dbReference>
<dbReference type="GO" id="GO:0016887">
    <property type="term" value="F:ATP hydrolysis activity"/>
    <property type="evidence" value="ECO:0007669"/>
    <property type="project" value="InterPro"/>
</dbReference>
<dbReference type="Pfam" id="PF13191">
    <property type="entry name" value="AAA_16"/>
    <property type="match status" value="1"/>
</dbReference>
<evidence type="ECO:0000259" key="2">
    <source>
        <dbReference type="Pfam" id="PF13191"/>
    </source>
</evidence>
<dbReference type="InterPro" id="IPR041664">
    <property type="entry name" value="AAA_16"/>
</dbReference>
<keyword evidence="4" id="KW-1185">Reference proteome</keyword>
<dbReference type="InterPro" id="IPR027417">
    <property type="entry name" value="P-loop_NTPase"/>
</dbReference>